<accession>A0A0P0Z1L0</accession>
<name>A0A0P0Z1L0_9HYPH</name>
<keyword evidence="1" id="KW-0472">Membrane</keyword>
<feature type="domain" description="DUF1468" evidence="2">
    <location>
        <begin position="12"/>
        <end position="143"/>
    </location>
</feature>
<proteinExistence type="predicted"/>
<sequence length="151" mass="16338">MANKDFADVCSGVVVCLFGVAVALYAYANYNLGTLQRMGPGMFPFAMGGVVFILGAFLCVDAFLREAVPLPDVNWRAAAAILAGMLVFSFTIQSLGLIPAIVAIVFLSALAESPFRPVRTILLSAALCFIAIALFRWGLGMSFNLYRWPFR</sequence>
<dbReference type="RefSeq" id="WP_062228563.1">
    <property type="nucleotide sequence ID" value="NZ_BBWR01000013.1"/>
</dbReference>
<keyword evidence="1" id="KW-0812">Transmembrane</keyword>
<dbReference type="EMBL" id="LC066376">
    <property type="protein sequence ID" value="BAT27842.1"/>
    <property type="molecule type" value="Genomic_DNA"/>
</dbReference>
<dbReference type="AlphaFoldDB" id="A0A0P0Z1L0"/>
<feature type="transmembrane region" description="Helical" evidence="1">
    <location>
        <begin position="121"/>
        <end position="139"/>
    </location>
</feature>
<reference evidence="3" key="1">
    <citation type="journal article" date="2015" name="Proc. Natl. Acad. Sci. U.S.A.">
        <title>Bacterial clade with the ribosomal RNA operon on a small plasmid rather than the chromosome.</title>
        <authorList>
            <person name="Anda M."/>
            <person name="Ohtsubo Y."/>
            <person name="Okubo T."/>
            <person name="Sugawara M."/>
            <person name="Nagata Y."/>
            <person name="Tsuda M."/>
            <person name="Minamisawa K."/>
            <person name="Mitsui H."/>
        </authorList>
    </citation>
    <scope>NUCLEOTIDE SEQUENCE</scope>
    <source>
        <strain evidence="3">JCM 14755</strain>
    </source>
</reference>
<dbReference type="Pfam" id="PF07331">
    <property type="entry name" value="TctB"/>
    <property type="match status" value="1"/>
</dbReference>
<evidence type="ECO:0000256" key="1">
    <source>
        <dbReference type="SAM" id="Phobius"/>
    </source>
</evidence>
<dbReference type="InterPro" id="IPR009936">
    <property type="entry name" value="DUF1468"/>
</dbReference>
<organism evidence="3">
    <name type="scientific">Aureimonas frigidaquae</name>
    <dbReference type="NCBI Taxonomy" id="424757"/>
    <lineage>
        <taxon>Bacteria</taxon>
        <taxon>Pseudomonadati</taxon>
        <taxon>Pseudomonadota</taxon>
        <taxon>Alphaproteobacteria</taxon>
        <taxon>Hyphomicrobiales</taxon>
        <taxon>Aurantimonadaceae</taxon>
        <taxon>Aureimonas</taxon>
    </lineage>
</organism>
<evidence type="ECO:0000313" key="3">
    <source>
        <dbReference type="EMBL" id="BAT27842.1"/>
    </source>
</evidence>
<feature type="transmembrane region" description="Helical" evidence="1">
    <location>
        <begin position="6"/>
        <end position="30"/>
    </location>
</feature>
<feature type="transmembrane region" description="Helical" evidence="1">
    <location>
        <begin position="76"/>
        <end position="109"/>
    </location>
</feature>
<evidence type="ECO:0000259" key="2">
    <source>
        <dbReference type="Pfam" id="PF07331"/>
    </source>
</evidence>
<feature type="transmembrane region" description="Helical" evidence="1">
    <location>
        <begin position="42"/>
        <end position="64"/>
    </location>
</feature>
<dbReference type="OrthoDB" id="5186924at2"/>
<protein>
    <submittedName>
        <fullName evidence="3">Putative membrane protein</fullName>
    </submittedName>
</protein>
<keyword evidence="1" id="KW-1133">Transmembrane helix</keyword>